<evidence type="ECO:0000256" key="1">
    <source>
        <dbReference type="ARBA" id="ARBA00003843"/>
    </source>
</evidence>
<dbReference type="Gene3D" id="3.80.10.10">
    <property type="entry name" value="Ribonuclease Inhibitor"/>
    <property type="match status" value="3"/>
</dbReference>
<feature type="compositionally biased region" description="Polar residues" evidence="5">
    <location>
        <begin position="820"/>
        <end position="842"/>
    </location>
</feature>
<dbReference type="PROSITE" id="PS51450">
    <property type="entry name" value="LRR"/>
    <property type="match status" value="4"/>
</dbReference>
<feature type="compositionally biased region" description="Polar residues" evidence="5">
    <location>
        <begin position="863"/>
        <end position="874"/>
    </location>
</feature>
<feature type="compositionally biased region" description="Basic and acidic residues" evidence="5">
    <location>
        <begin position="725"/>
        <end position="734"/>
    </location>
</feature>
<feature type="compositionally biased region" description="Basic residues" evidence="5">
    <location>
        <begin position="657"/>
        <end position="667"/>
    </location>
</feature>
<keyword evidence="2" id="KW-0433">Leucine-rich repeat</keyword>
<dbReference type="InterPro" id="IPR001611">
    <property type="entry name" value="Leu-rich_rpt"/>
</dbReference>
<dbReference type="EMBL" id="UFQT01000150">
    <property type="protein sequence ID" value="SSX20918.1"/>
    <property type="molecule type" value="Genomic_DNA"/>
</dbReference>
<dbReference type="PANTHER" id="PTHR45973:SF8">
    <property type="entry name" value="LEUCINE-RICH REPEAT-CONTAINING PROTEIN 49"/>
    <property type="match status" value="1"/>
</dbReference>
<dbReference type="SUPFAM" id="SSF52075">
    <property type="entry name" value="Outer arm dynein light chain 1"/>
    <property type="match status" value="1"/>
</dbReference>
<feature type="region of interest" description="Disordered" evidence="5">
    <location>
        <begin position="634"/>
        <end position="745"/>
    </location>
</feature>
<dbReference type="AlphaFoldDB" id="A0A336M4I6"/>
<dbReference type="Pfam" id="PF13855">
    <property type="entry name" value="LRR_8"/>
    <property type="match status" value="1"/>
</dbReference>
<gene>
    <name evidence="6" type="primary">CSON002997</name>
</gene>
<feature type="region of interest" description="Disordered" evidence="5">
    <location>
        <begin position="763"/>
        <end position="793"/>
    </location>
</feature>
<name>A0A336M4I6_CULSO</name>
<evidence type="ECO:0000256" key="2">
    <source>
        <dbReference type="ARBA" id="ARBA00022614"/>
    </source>
</evidence>
<evidence type="ECO:0000256" key="5">
    <source>
        <dbReference type="SAM" id="MobiDB-lite"/>
    </source>
</evidence>
<protein>
    <recommendedName>
        <fullName evidence="4">Dynein axonemal assembly factor 1 homolog</fullName>
    </recommendedName>
</protein>
<dbReference type="InterPro" id="IPR050576">
    <property type="entry name" value="Cilia_flagella_integrity"/>
</dbReference>
<feature type="compositionally biased region" description="Polar residues" evidence="5">
    <location>
        <begin position="347"/>
        <end position="364"/>
    </location>
</feature>
<feature type="region of interest" description="Disordered" evidence="5">
    <location>
        <begin position="320"/>
        <end position="364"/>
    </location>
</feature>
<feature type="compositionally biased region" description="Polar residues" evidence="5">
    <location>
        <begin position="702"/>
        <end position="723"/>
    </location>
</feature>
<evidence type="ECO:0000313" key="6">
    <source>
        <dbReference type="EMBL" id="SSX20918.1"/>
    </source>
</evidence>
<feature type="region of interest" description="Disordered" evidence="5">
    <location>
        <begin position="807"/>
        <end position="914"/>
    </location>
</feature>
<reference evidence="6" key="1">
    <citation type="submission" date="2018-07" db="EMBL/GenBank/DDBJ databases">
        <authorList>
            <person name="Quirk P.G."/>
            <person name="Krulwich T.A."/>
        </authorList>
    </citation>
    <scope>NUCLEOTIDE SEQUENCE</scope>
</reference>
<organism evidence="6">
    <name type="scientific">Culicoides sonorensis</name>
    <name type="common">Biting midge</name>
    <dbReference type="NCBI Taxonomy" id="179676"/>
    <lineage>
        <taxon>Eukaryota</taxon>
        <taxon>Metazoa</taxon>
        <taxon>Ecdysozoa</taxon>
        <taxon>Arthropoda</taxon>
        <taxon>Hexapoda</taxon>
        <taxon>Insecta</taxon>
        <taxon>Pterygota</taxon>
        <taxon>Neoptera</taxon>
        <taxon>Endopterygota</taxon>
        <taxon>Diptera</taxon>
        <taxon>Nematocera</taxon>
        <taxon>Chironomoidea</taxon>
        <taxon>Ceratopogonidae</taxon>
        <taxon>Ceratopogoninae</taxon>
        <taxon>Culicoides</taxon>
        <taxon>Monoculicoides</taxon>
    </lineage>
</organism>
<feature type="compositionally biased region" description="Polar residues" evidence="5">
    <location>
        <begin position="768"/>
        <end position="783"/>
    </location>
</feature>
<dbReference type="InterPro" id="IPR025875">
    <property type="entry name" value="Leu-rich_rpt_4"/>
</dbReference>
<sequence>MSTKIRNKSAHNNGINVATGENLVNNIITSNGHHQQQQSLLKIESVVPKLTSRTLKFQKPQLTKSHSTLTSAYIKKVNESKRTFLVSGGGVGNGVVKQLENTGHCAGNDASIFINNGVYTIKRSPKEKEKLPDRINLDRKGLTMIPAIEEEPNLRLLSMQHNLINVFYISENNTNNLSTLPSKKPEQNSSPPKEFNVPSNVITTTTSTTTNPPRNAILHRQLSRQRSITTRNQLILNNNNISYNSSNTSNGTAGNSTFLQKSLLLNAQPKHILKKSNSFINNSSNYPSFLTTAPTTSFMTQQQQQKSAIRNKLMHTPSFSVDNLSSVGSNNGHTNGNSHLNGNGTSDDLTSNTPDLIKSVNGQLTESPPPAIEVKHNLINLVFLDLYDNQIEVIGNLDGLKSLTVLLLGKNRITDISGLVCVKNTLRVLDLHGNKISNISAKISPLQELKSLNLAGNLLKQVHEKDFAGLYCLKELNLKRNKIKKITGFEDLRNLERLWLCHNELHRVEDMSSIARALNLKEVTIENNPVSLAGDCVSFLVSYLPNLISLSQMQITEQVRRAAAAWRKNKEASDANYLHLTSDVCHSMRREEIISNARTNWELLRSQQSVNTGLKHPHPPQKNVNALKMPMRENDHIENGHGPSKRYTRPSLAPGNHRFKKINRKPLKPISRDNSTTSEQGGEDYFRLPPILSPFLDHNKDSPNSNSSLGPNVDSGSSVYSSDNDGEKDTDKNSASKPNPDEQTVILKVTEESTSDTLQMLKEPNIQPILNGNEQPSLSSNSSIKPEPTPIIEEPKQDSLLPLQMHESTLPAPTDDPIDKQSNISTPSIKSNDTNNTNLSGQKNTNNNETSETKTERCKTSMPKRQNTVSGISSSRAQTARNTNNANNNANNGNSNTNNTTNSQKTQNKAERDREQGGDYLIEICGRYLNVYGYGALKFIDKQWNVQKATDVHTIKFSYINYNNITSALGKVKIRFPNAEHFVFRETNIYCLGQLNALAETQGLVSLTIECEGNTIMSKNWRSYAIYRLSHWGLKVINDDEITEEEIHNAEALYSGLSDLVLWSLPEALLQPLLIRLRLEETCQASKMTAKEWLMQAEASLKSVVGKEALQWKKNGQYHEETVIREKGKKHFTFMMENTCNAVEKLQRLDTMWSAVLHEMIRNTLIDYSQIDVYVKNLMQELFK</sequence>
<dbReference type="OMA" id="IDENCNK"/>
<dbReference type="Pfam" id="PF12799">
    <property type="entry name" value="LRR_4"/>
    <property type="match status" value="1"/>
</dbReference>
<dbReference type="PANTHER" id="PTHR45973">
    <property type="entry name" value="PROTEIN PHOSPHATASE 1 REGULATORY SUBUNIT SDS22-RELATED"/>
    <property type="match status" value="1"/>
</dbReference>
<dbReference type="SMART" id="SM00365">
    <property type="entry name" value="LRR_SD22"/>
    <property type="match status" value="6"/>
</dbReference>
<feature type="region of interest" description="Disordered" evidence="5">
    <location>
        <begin position="178"/>
        <end position="198"/>
    </location>
</feature>
<dbReference type="InterPro" id="IPR003591">
    <property type="entry name" value="Leu-rich_rpt_typical-subtyp"/>
</dbReference>
<evidence type="ECO:0000256" key="3">
    <source>
        <dbReference type="ARBA" id="ARBA00022737"/>
    </source>
</evidence>
<proteinExistence type="predicted"/>
<feature type="compositionally biased region" description="Low complexity" evidence="5">
    <location>
        <begin position="325"/>
        <end position="346"/>
    </location>
</feature>
<comment type="function">
    <text evidence="1">Cilium-specific protein required for cilia structures.</text>
</comment>
<keyword evidence="3" id="KW-0677">Repeat</keyword>
<dbReference type="SMART" id="SM00369">
    <property type="entry name" value="LRR_TYP"/>
    <property type="match status" value="6"/>
</dbReference>
<dbReference type="VEuPathDB" id="VectorBase:CSON002997"/>
<feature type="compositionally biased region" description="Low complexity" evidence="5">
    <location>
        <begin position="875"/>
        <end position="907"/>
    </location>
</feature>
<dbReference type="InterPro" id="IPR032675">
    <property type="entry name" value="LRR_dom_sf"/>
</dbReference>
<evidence type="ECO:0000256" key="4">
    <source>
        <dbReference type="ARBA" id="ARBA00024433"/>
    </source>
</evidence>
<accession>A0A336M4I6</accession>